<evidence type="ECO:0000256" key="5">
    <source>
        <dbReference type="ARBA" id="ARBA00080550"/>
    </source>
</evidence>
<name>A0A3M0L625_HIRRU</name>
<dbReference type="FunFam" id="2.30.42.10:FF:000117">
    <property type="entry name" value="partitioning defective 3 homolog B isoform X2"/>
    <property type="match status" value="1"/>
</dbReference>
<dbReference type="GO" id="GO:0035091">
    <property type="term" value="F:phosphatidylinositol binding"/>
    <property type="evidence" value="ECO:0007669"/>
    <property type="project" value="TreeGrafter"/>
</dbReference>
<dbReference type="GO" id="GO:0016324">
    <property type="term" value="C:apical plasma membrane"/>
    <property type="evidence" value="ECO:0007669"/>
    <property type="project" value="TreeGrafter"/>
</dbReference>
<dbReference type="GO" id="GO:0005912">
    <property type="term" value="C:adherens junction"/>
    <property type="evidence" value="ECO:0007669"/>
    <property type="project" value="TreeGrafter"/>
</dbReference>
<evidence type="ECO:0000313" key="8">
    <source>
        <dbReference type="EMBL" id="RMC18470.1"/>
    </source>
</evidence>
<evidence type="ECO:0000259" key="7">
    <source>
        <dbReference type="PROSITE" id="PS50106"/>
    </source>
</evidence>
<feature type="region of interest" description="Disordered" evidence="6">
    <location>
        <begin position="1472"/>
        <end position="1530"/>
    </location>
</feature>
<dbReference type="EMBL" id="QRBI01000096">
    <property type="protein sequence ID" value="RMC18470.1"/>
    <property type="molecule type" value="Genomic_DNA"/>
</dbReference>
<dbReference type="SMART" id="SM00228">
    <property type="entry name" value="PDZ"/>
    <property type="match status" value="3"/>
</dbReference>
<dbReference type="GO" id="GO:0000226">
    <property type="term" value="P:microtubule cytoskeleton organization"/>
    <property type="evidence" value="ECO:0007669"/>
    <property type="project" value="TreeGrafter"/>
</dbReference>
<feature type="compositionally biased region" description="Basic and acidic residues" evidence="6">
    <location>
        <begin position="934"/>
        <end position="943"/>
    </location>
</feature>
<gene>
    <name evidence="8" type="ORF">DUI87_04359</name>
</gene>
<dbReference type="GO" id="GO:0043296">
    <property type="term" value="C:apical junction complex"/>
    <property type="evidence" value="ECO:0007669"/>
    <property type="project" value="TreeGrafter"/>
</dbReference>
<dbReference type="SUPFAM" id="SSF50156">
    <property type="entry name" value="PDZ domain-like"/>
    <property type="match status" value="3"/>
</dbReference>
<dbReference type="Proteomes" id="UP000269221">
    <property type="component" value="Unassembled WGS sequence"/>
</dbReference>
<dbReference type="FunFam" id="2.30.42.10:FF:000078">
    <property type="entry name" value="Partitioning defective 3 homolog B"/>
    <property type="match status" value="1"/>
</dbReference>
<proteinExistence type="predicted"/>
<reference evidence="8 9" key="1">
    <citation type="submission" date="2018-07" db="EMBL/GenBank/DDBJ databases">
        <title>A high quality draft genome assembly of the barn swallow (H. rustica rustica).</title>
        <authorList>
            <person name="Formenti G."/>
            <person name="Chiara M."/>
            <person name="Poveda L."/>
            <person name="Francoijs K.-J."/>
            <person name="Bonisoli-Alquati A."/>
            <person name="Canova L."/>
            <person name="Gianfranceschi L."/>
            <person name="Horner D.S."/>
            <person name="Saino N."/>
        </authorList>
    </citation>
    <scope>NUCLEOTIDE SEQUENCE [LARGE SCALE GENOMIC DNA]</scope>
    <source>
        <strain evidence="8">Chelidonia</strain>
        <tissue evidence="8">Blood</tissue>
    </source>
</reference>
<evidence type="ECO:0000256" key="2">
    <source>
        <dbReference type="ARBA" id="ARBA00064457"/>
    </source>
</evidence>
<feature type="compositionally biased region" description="Basic residues" evidence="6">
    <location>
        <begin position="923"/>
        <end position="933"/>
    </location>
</feature>
<feature type="region of interest" description="Disordered" evidence="6">
    <location>
        <begin position="127"/>
        <end position="167"/>
    </location>
</feature>
<keyword evidence="9" id="KW-1185">Reference proteome</keyword>
<feature type="region of interest" description="Disordered" evidence="6">
    <location>
        <begin position="1023"/>
        <end position="1058"/>
    </location>
</feature>
<organism evidence="8 9">
    <name type="scientific">Hirundo rustica rustica</name>
    <dbReference type="NCBI Taxonomy" id="333673"/>
    <lineage>
        <taxon>Eukaryota</taxon>
        <taxon>Metazoa</taxon>
        <taxon>Chordata</taxon>
        <taxon>Craniata</taxon>
        <taxon>Vertebrata</taxon>
        <taxon>Euteleostomi</taxon>
        <taxon>Archelosauria</taxon>
        <taxon>Archosauria</taxon>
        <taxon>Dinosauria</taxon>
        <taxon>Saurischia</taxon>
        <taxon>Theropoda</taxon>
        <taxon>Coelurosauria</taxon>
        <taxon>Aves</taxon>
        <taxon>Neognathae</taxon>
        <taxon>Neoaves</taxon>
        <taxon>Telluraves</taxon>
        <taxon>Australaves</taxon>
        <taxon>Passeriformes</taxon>
        <taxon>Sylvioidea</taxon>
        <taxon>Hirundinidae</taxon>
        <taxon>Hirundo</taxon>
    </lineage>
</organism>
<feature type="compositionally biased region" description="Basic and acidic residues" evidence="6">
    <location>
        <begin position="690"/>
        <end position="701"/>
    </location>
</feature>
<dbReference type="GO" id="GO:0045197">
    <property type="term" value="P:establishment or maintenance of epithelial cell apical/basal polarity"/>
    <property type="evidence" value="ECO:0007669"/>
    <property type="project" value="TreeGrafter"/>
</dbReference>
<evidence type="ECO:0000256" key="4">
    <source>
        <dbReference type="ARBA" id="ARBA00080501"/>
    </source>
</evidence>
<dbReference type="GO" id="GO:0030010">
    <property type="term" value="P:establishment of cell polarity"/>
    <property type="evidence" value="ECO:0007669"/>
    <property type="project" value="TreeGrafter"/>
</dbReference>
<comment type="subunit">
    <text evidence="2">Interacts with PARD6B. Interacts with INSC/inscuteable.</text>
</comment>
<feature type="region of interest" description="Disordered" evidence="6">
    <location>
        <begin position="374"/>
        <end position="397"/>
    </location>
</feature>
<comment type="caution">
    <text evidence="8">The sequence shown here is derived from an EMBL/GenBank/DDBJ whole genome shotgun (WGS) entry which is preliminary data.</text>
</comment>
<feature type="domain" description="PDZ" evidence="7">
    <location>
        <begin position="553"/>
        <end position="628"/>
    </location>
</feature>
<dbReference type="PANTHER" id="PTHR16484:SF4">
    <property type="entry name" value="PARTITIONING DEFECTIVE 3 HOMOLOG B"/>
    <property type="match status" value="1"/>
</dbReference>
<feature type="domain" description="PDZ" evidence="7">
    <location>
        <begin position="227"/>
        <end position="303"/>
    </location>
</feature>
<protein>
    <recommendedName>
        <fullName evidence="3">Partitioning defective 3 homolog B</fullName>
    </recommendedName>
    <alternativeName>
        <fullName evidence="4">PAR3-beta</fullName>
    </alternativeName>
    <alternativeName>
        <fullName evidence="5">Partitioning defective 3-like protein</fullName>
    </alternativeName>
</protein>
<evidence type="ECO:0000313" key="9">
    <source>
        <dbReference type="Proteomes" id="UP000269221"/>
    </source>
</evidence>
<dbReference type="PANTHER" id="PTHR16484">
    <property type="entry name" value="PARTITIONING DEFECTIVE 3 RELATED"/>
    <property type="match status" value="1"/>
</dbReference>
<feature type="region of interest" description="Disordered" evidence="6">
    <location>
        <begin position="866"/>
        <end position="946"/>
    </location>
</feature>
<dbReference type="CDD" id="cd06691">
    <property type="entry name" value="PDZ1_Par3-like"/>
    <property type="match status" value="1"/>
</dbReference>
<accession>A0A3M0L625</accession>
<dbReference type="PROSITE" id="PS50106">
    <property type="entry name" value="PDZ"/>
    <property type="match status" value="3"/>
</dbReference>
<dbReference type="CDD" id="cd23059">
    <property type="entry name" value="PDZ3_Par3-like"/>
    <property type="match status" value="1"/>
</dbReference>
<dbReference type="CDD" id="cd23058">
    <property type="entry name" value="PDZ2_Par3-like"/>
    <property type="match status" value="1"/>
</dbReference>
<dbReference type="GO" id="GO:0005938">
    <property type="term" value="C:cell cortex"/>
    <property type="evidence" value="ECO:0007669"/>
    <property type="project" value="TreeGrafter"/>
</dbReference>
<sequence length="1530" mass="170239">MRSASQGWRLIAVYDEQETPRKTDSTNGNLTDRNSPDSFEAEVATQLAAFQPIGEIEVTPSALKLAKEYSNGFCKDVYKISRCFSVFELHVYKTSQYFLTFTVLRNLVLGRESHLDPGLQKTRDHWAEGEDSASVLHSGETPPGVLHPAMGSPVQERPGPVGVSPEKDHEVGRVQQKLYFNISSLHCVFKRLIVAPSLDIHMNCCSVTIGNIDSDKTPHDTFQSEMTKTVEISGEGGPLGIHVVPFFSSLSGRMLGLFIRGIEENSRSRRDGLFHENECIVKINHVDLTDKTFAQAQDIFRQAMKFQSVILEVLPPYNREQYEKSAIAPLCILNNEEGVTKTKIPPPLHPKPAVKTINISGASLESGVQGTLQQAKSPNLPRLGRKPSSPSLSPLMGFGNKRNAKKIKIDLKKGPEGLGFTVVTRDSSVHGPGPIFVKNILPKGAAVKDGRLQSGDRILEVNGRDITGRTQEELVAMLRSTKQGETVCLVVARQDEAFLPRELESDGSFQPCNWAFVGNDSESTEVAHCIALRKGEQNCSIFSPETTEQLTFEIPLNDSGSAGLGVSLKGNKSRETGADLGIFIKSVIHGGAAFKDGRLRINDQLVAVNGESLLGKSNHEAMETLRRSMSMEGNIRGRIQLVVLRRLEERSDQGVFQKSAFDRSHNFAAASRRNDTILQQFVTCSPQEGIKEFPVSDRGNGENETPPPLPPHPSEDLLNEDYNHSPIINSAAHLTDQRINFRSLTPAKQSESINLKASKSMDLVADESKVGLLAGHKSVILYQVVTAISKVNLYVNILEEKAPALFKIESSGKDFGPTLGLKKSSSLESLQTAVAEVRKNELPFHRPRPHVVRGRGCNESFRAAIDKSYDGPEDGEEDGGSDKSSHCGQEAQNVESAPPGNPEIEDAEIKAKKDKKSREKEKKKGKSKIKEKKKKEENEDPEKKKKKGFGVMLRSLLKQYVRTRVKGYSGELKLKYLAFVWGAWAAEVRQLNFSVDIRNWPEEQADILVLQYHFETSCGDDPGSSPWDCAKPTQTEKGCVRSTRNHERPRTQSGNEEYVKGPAPDISLCVRFAVPRRIGKSFLLRAVAEVFALLAGRGFGKKKEDKSGKADQKETPKQGMLKEEELEKMKDERESKNLLPSLLTASAIVFQHFRPLWLQLALPSNSSFCTLIDECLYIKLLTPNLDTGNLRAIPTKIKVSLCSLLLGKLGPNPKHLQSRWKREDLTGKSKCPNELMFTKGLRIGAKHQELRQKQLRGLSDFSTGPGGPDIDDDEVDPNYARVNHFREVYPPASIYRPSSPAVGETFVFLRDSSSAPMEREHLEGLYAKINKQHYPQTSGDSGCAGGGNADRIQRLRKEYHQARREGLPFYEDDEGRTQLADYDQRWVPGKGPDGSSYNLHFEGVERQYASLPRRGPAEPLEYLTGPRVTYKERDLPYYHGGQPVIHPSKGSYVRAPDTRVAELRYPQYYPAQPITNQHKGPLRQDVPPSPPQSHRAPAYSEIVRHRGTSPDQYQYRQQDPRQKNPMTAAV</sequence>
<dbReference type="STRING" id="333673.A0A3M0L625"/>
<feature type="compositionally biased region" description="Basic and acidic residues" evidence="6">
    <location>
        <begin position="907"/>
        <end position="922"/>
    </location>
</feature>
<evidence type="ECO:0000256" key="1">
    <source>
        <dbReference type="ARBA" id="ARBA00055389"/>
    </source>
</evidence>
<dbReference type="InterPro" id="IPR001478">
    <property type="entry name" value="PDZ"/>
</dbReference>
<comment type="function">
    <text evidence="1">Putative adapter protein involved in asymmetrical cell division and cell polarization processes. May play a role in the formation of epithelial tight junctions.</text>
</comment>
<feature type="region of interest" description="Disordered" evidence="6">
    <location>
        <begin position="1101"/>
        <end position="1129"/>
    </location>
</feature>
<dbReference type="Gene3D" id="2.30.42.10">
    <property type="match status" value="3"/>
</dbReference>
<dbReference type="Pfam" id="PF00595">
    <property type="entry name" value="PDZ"/>
    <property type="match status" value="2"/>
</dbReference>
<evidence type="ECO:0000256" key="3">
    <source>
        <dbReference type="ARBA" id="ARBA00071372"/>
    </source>
</evidence>
<dbReference type="GO" id="GO:0007155">
    <property type="term" value="P:cell adhesion"/>
    <property type="evidence" value="ECO:0007669"/>
    <property type="project" value="TreeGrafter"/>
</dbReference>
<feature type="region of interest" description="Disordered" evidence="6">
    <location>
        <begin position="690"/>
        <end position="718"/>
    </location>
</feature>
<dbReference type="InterPro" id="IPR052213">
    <property type="entry name" value="PAR3"/>
</dbReference>
<dbReference type="InterPro" id="IPR036034">
    <property type="entry name" value="PDZ_sf"/>
</dbReference>
<dbReference type="FunFam" id="2.30.42.10:FF:000011">
    <property type="entry name" value="partitioning defective 3 homolog isoform X1"/>
    <property type="match status" value="1"/>
</dbReference>
<feature type="domain" description="PDZ" evidence="7">
    <location>
        <begin position="408"/>
        <end position="493"/>
    </location>
</feature>
<feature type="compositionally biased region" description="Polar residues" evidence="6">
    <location>
        <begin position="886"/>
        <end position="895"/>
    </location>
</feature>
<dbReference type="GO" id="GO:0051660">
    <property type="term" value="P:establishment of centrosome localization"/>
    <property type="evidence" value="ECO:0007669"/>
    <property type="project" value="TreeGrafter"/>
</dbReference>
<dbReference type="OrthoDB" id="6264899at2759"/>
<evidence type="ECO:0000256" key="6">
    <source>
        <dbReference type="SAM" id="MobiDB-lite"/>
    </source>
</evidence>
<dbReference type="GO" id="GO:0008104">
    <property type="term" value="P:intracellular protein localization"/>
    <property type="evidence" value="ECO:0007669"/>
    <property type="project" value="TreeGrafter"/>
</dbReference>